<evidence type="ECO:0000313" key="4">
    <source>
        <dbReference type="Proteomes" id="UP000487268"/>
    </source>
</evidence>
<proteinExistence type="predicted"/>
<dbReference type="AlphaFoldDB" id="A0A7K0BP41"/>
<dbReference type="Proteomes" id="UP000487268">
    <property type="component" value="Unassembled WGS sequence"/>
</dbReference>
<gene>
    <name evidence="3" type="ORF">ACRB68_09800</name>
</gene>
<evidence type="ECO:0000259" key="2">
    <source>
        <dbReference type="Pfam" id="PF20613"/>
    </source>
</evidence>
<accession>A0A7K0BP41</accession>
<reference evidence="3 4" key="1">
    <citation type="submission" date="2019-10" db="EMBL/GenBank/DDBJ databases">
        <title>Actinomadura rubteroloni sp. nov. and Actinomadura macrotermitis sp. nov., isolated from the gut of fungus growing-termite Macrotermes natalensis.</title>
        <authorList>
            <person name="Benndorf R."/>
            <person name="Martin K."/>
            <person name="Kuefner M."/>
            <person name="De Beer W."/>
            <person name="Kaster A.-K."/>
            <person name="Vollmers J."/>
            <person name="Poulsen M."/>
            <person name="Beemelmanns C."/>
        </authorList>
    </citation>
    <scope>NUCLEOTIDE SEQUENCE [LARGE SCALE GENOMIC DNA]</scope>
    <source>
        <strain evidence="3 4">RB68</strain>
    </source>
</reference>
<sequence length="278" mass="30710">MIRVLPHVTAIRYVTPLREGGSLPGVVEADDLGTYVMKFHGAGQGRKALIAEVIAGELARRLGLRVPAQVVLDLDPVIGRHEPDPDVQDLLKASTGWNLGVDFLPGSLGFDPLGWRPDAGFASRVLWFDAFIGNVDRSWRNPNMLVWHGDVWLIDHGASLIFHHAWANAARLFAGPYDVDDHVLTPFATELAAAETELLPQLTEGLLREVTGLVPDRWLEGEPGFGTPQDVRDAYVDILLERAGQPRDWLPELRVSDHRPDTVSRRGQNRPDWLGGPA</sequence>
<feature type="region of interest" description="Disordered" evidence="1">
    <location>
        <begin position="258"/>
        <end position="278"/>
    </location>
</feature>
<organism evidence="3 4">
    <name type="scientific">Actinomadura macrotermitis</name>
    <dbReference type="NCBI Taxonomy" id="2585200"/>
    <lineage>
        <taxon>Bacteria</taxon>
        <taxon>Bacillati</taxon>
        <taxon>Actinomycetota</taxon>
        <taxon>Actinomycetes</taxon>
        <taxon>Streptosporangiales</taxon>
        <taxon>Thermomonosporaceae</taxon>
        <taxon>Actinomadura</taxon>
    </lineage>
</organism>
<dbReference type="EMBL" id="WEGH01000001">
    <property type="protein sequence ID" value="MQY02945.1"/>
    <property type="molecule type" value="Genomic_DNA"/>
</dbReference>
<dbReference type="Pfam" id="PF20613">
    <property type="entry name" value="HipA_2"/>
    <property type="match status" value="1"/>
</dbReference>
<protein>
    <recommendedName>
        <fullName evidence="2">HipA-like kinase domain-containing protein</fullName>
    </recommendedName>
</protein>
<dbReference type="InterPro" id="IPR046748">
    <property type="entry name" value="HipA_2"/>
</dbReference>
<evidence type="ECO:0000256" key="1">
    <source>
        <dbReference type="SAM" id="MobiDB-lite"/>
    </source>
</evidence>
<keyword evidence="4" id="KW-1185">Reference proteome</keyword>
<name>A0A7K0BP41_9ACTN</name>
<evidence type="ECO:0000313" key="3">
    <source>
        <dbReference type="EMBL" id="MQY02945.1"/>
    </source>
</evidence>
<comment type="caution">
    <text evidence="3">The sequence shown here is derived from an EMBL/GenBank/DDBJ whole genome shotgun (WGS) entry which is preliminary data.</text>
</comment>
<feature type="domain" description="HipA-like kinase" evidence="2">
    <location>
        <begin position="17"/>
        <end position="249"/>
    </location>
</feature>